<gene>
    <name evidence="6" type="ORF">HMPREF1318_2049</name>
</gene>
<dbReference type="EC" id="6.3.3.2" evidence="4"/>
<evidence type="ECO:0000313" key="6">
    <source>
        <dbReference type="EMBL" id="EJF38090.1"/>
    </source>
</evidence>
<dbReference type="GO" id="GO:0009396">
    <property type="term" value="P:folic acid-containing compound biosynthetic process"/>
    <property type="evidence" value="ECO:0007669"/>
    <property type="project" value="TreeGrafter"/>
</dbReference>
<dbReference type="Proteomes" id="UP000002941">
    <property type="component" value="Unassembled WGS sequence"/>
</dbReference>
<comment type="cofactor">
    <cofactor evidence="4">
        <name>Mg(2+)</name>
        <dbReference type="ChEBI" id="CHEBI:18420"/>
    </cofactor>
</comment>
<accession>J1GY87</accession>
<dbReference type="InterPro" id="IPR002698">
    <property type="entry name" value="FTHF_cligase"/>
</dbReference>
<dbReference type="InterPro" id="IPR024185">
    <property type="entry name" value="FTHF_cligase-like_sf"/>
</dbReference>
<comment type="caution">
    <text evidence="6">The sequence shown here is derived from an EMBL/GenBank/DDBJ whole genome shotgun (WGS) entry which is preliminary data.</text>
</comment>
<evidence type="ECO:0000256" key="5">
    <source>
        <dbReference type="SAM" id="MobiDB-lite"/>
    </source>
</evidence>
<dbReference type="PANTHER" id="PTHR23407:SF1">
    <property type="entry name" value="5-FORMYLTETRAHYDROFOLATE CYCLO-LIGASE"/>
    <property type="match status" value="1"/>
</dbReference>
<keyword evidence="7" id="KW-1185">Reference proteome</keyword>
<dbReference type="RefSeq" id="WP_008733125.1">
    <property type="nucleotide sequence ID" value="NZ_AKFT01000194.1"/>
</dbReference>
<keyword evidence="6" id="KW-0436">Ligase</keyword>
<dbReference type="EMBL" id="AKFT01000194">
    <property type="protein sequence ID" value="EJF38090.1"/>
    <property type="molecule type" value="Genomic_DNA"/>
</dbReference>
<dbReference type="OrthoDB" id="3242798at2"/>
<feature type="compositionally biased region" description="Low complexity" evidence="5">
    <location>
        <begin position="1"/>
        <end position="28"/>
    </location>
</feature>
<dbReference type="PATRIC" id="fig|1125718.3.peg.2504"/>
<keyword evidence="2 4" id="KW-0547">Nucleotide-binding</keyword>
<dbReference type="AlphaFoldDB" id="J1GY87"/>
<dbReference type="Gene3D" id="3.40.50.10420">
    <property type="entry name" value="NagB/RpiA/CoA transferase-like"/>
    <property type="match status" value="1"/>
</dbReference>
<reference evidence="6 7" key="1">
    <citation type="submission" date="2012-05" db="EMBL/GenBank/DDBJ databases">
        <authorList>
            <person name="Harkins D.M."/>
            <person name="Madupu R."/>
            <person name="Durkin A.S."/>
            <person name="Torralba M."/>
            <person name="Methe B."/>
            <person name="Sutton G.G."/>
            <person name="Nelson K.E."/>
        </authorList>
    </citation>
    <scope>NUCLEOTIDE SEQUENCE [LARGE SCALE GENOMIC DNA]</scope>
    <source>
        <strain evidence="6 7">F0489</strain>
    </source>
</reference>
<dbReference type="InterPro" id="IPR037171">
    <property type="entry name" value="NagB/RpiA_transferase-like"/>
</dbReference>
<evidence type="ECO:0000256" key="2">
    <source>
        <dbReference type="ARBA" id="ARBA00022741"/>
    </source>
</evidence>
<evidence type="ECO:0000256" key="3">
    <source>
        <dbReference type="ARBA" id="ARBA00022840"/>
    </source>
</evidence>
<name>J1GY87_9ACTO</name>
<dbReference type="Pfam" id="PF01812">
    <property type="entry name" value="5-FTHF_cyc-lig"/>
    <property type="match status" value="1"/>
</dbReference>
<evidence type="ECO:0000256" key="4">
    <source>
        <dbReference type="RuleBase" id="RU361279"/>
    </source>
</evidence>
<feature type="region of interest" description="Disordered" evidence="5">
    <location>
        <begin position="1"/>
        <end position="29"/>
    </location>
</feature>
<dbReference type="GO" id="GO:0005524">
    <property type="term" value="F:ATP binding"/>
    <property type="evidence" value="ECO:0007669"/>
    <property type="project" value="UniProtKB-KW"/>
</dbReference>
<evidence type="ECO:0000256" key="1">
    <source>
        <dbReference type="ARBA" id="ARBA00010638"/>
    </source>
</evidence>
<keyword evidence="4" id="KW-0479">Metal-binding</keyword>
<dbReference type="GO" id="GO:0030272">
    <property type="term" value="F:5-formyltetrahydrofolate cyclo-ligase activity"/>
    <property type="evidence" value="ECO:0007669"/>
    <property type="project" value="UniProtKB-EC"/>
</dbReference>
<dbReference type="SUPFAM" id="SSF100950">
    <property type="entry name" value="NagB/RpiA/CoA transferase-like"/>
    <property type="match status" value="1"/>
</dbReference>
<organism evidence="6 7">
    <name type="scientific">Actinomyces massiliensis F0489</name>
    <dbReference type="NCBI Taxonomy" id="1125718"/>
    <lineage>
        <taxon>Bacteria</taxon>
        <taxon>Bacillati</taxon>
        <taxon>Actinomycetota</taxon>
        <taxon>Actinomycetes</taxon>
        <taxon>Actinomycetales</taxon>
        <taxon>Actinomycetaceae</taxon>
        <taxon>Actinomyces</taxon>
    </lineage>
</organism>
<dbReference type="GO" id="GO:0046872">
    <property type="term" value="F:metal ion binding"/>
    <property type="evidence" value="ECO:0007669"/>
    <property type="project" value="UniProtKB-KW"/>
</dbReference>
<dbReference type="GO" id="GO:0035999">
    <property type="term" value="P:tetrahydrofolate interconversion"/>
    <property type="evidence" value="ECO:0007669"/>
    <property type="project" value="TreeGrafter"/>
</dbReference>
<dbReference type="PANTHER" id="PTHR23407">
    <property type="entry name" value="ATPASE INHIBITOR/5-FORMYLTETRAHYDROFOLATE CYCLO-LIGASE"/>
    <property type="match status" value="1"/>
</dbReference>
<protein>
    <recommendedName>
        <fullName evidence="4">5-formyltetrahydrofolate cyclo-ligase</fullName>
        <ecNumber evidence="4">6.3.3.2</ecNumber>
    </recommendedName>
</protein>
<comment type="catalytic activity">
    <reaction evidence="4">
        <text>(6S)-5-formyl-5,6,7,8-tetrahydrofolate + ATP = (6R)-5,10-methenyltetrahydrofolate + ADP + phosphate</text>
        <dbReference type="Rhea" id="RHEA:10488"/>
        <dbReference type="ChEBI" id="CHEBI:30616"/>
        <dbReference type="ChEBI" id="CHEBI:43474"/>
        <dbReference type="ChEBI" id="CHEBI:57455"/>
        <dbReference type="ChEBI" id="CHEBI:57457"/>
        <dbReference type="ChEBI" id="CHEBI:456216"/>
        <dbReference type="EC" id="6.3.3.2"/>
    </reaction>
</comment>
<keyword evidence="4" id="KW-0460">Magnesium</keyword>
<keyword evidence="3 4" id="KW-0067">ATP-binding</keyword>
<dbReference type="NCBIfam" id="TIGR02727">
    <property type="entry name" value="MTHFS_bact"/>
    <property type="match status" value="1"/>
</dbReference>
<sequence>MTDSATIAAITTTSAPASRASTPSYSPAETVALPDTASLGAEDAKEQLRTVLRSHRRSRHRHSGHGHSSVCRAFTERALEALGGARSVAAYVSVGHEPCTRQLLDRLAERDIEVLLPVLGPHLARSWGDFRGSRDLAERAPGRPPEPSGDTLPAEAITRADALIIPALAVDRGGRRLGQGGGWYDRMLPLRRDDVSVFAMVYDDELVPGPLPTEPHDEIVDAVITPDAWFLLEGSAFAAGG</sequence>
<evidence type="ECO:0000313" key="7">
    <source>
        <dbReference type="Proteomes" id="UP000002941"/>
    </source>
</evidence>
<comment type="similarity">
    <text evidence="1 4">Belongs to the 5-formyltetrahydrofolate cyclo-ligase family.</text>
</comment>
<dbReference type="eggNOG" id="COG0212">
    <property type="taxonomic scope" value="Bacteria"/>
</dbReference>
<proteinExistence type="inferred from homology"/>